<proteinExistence type="predicted"/>
<evidence type="ECO:0000313" key="2">
    <source>
        <dbReference type="EMBL" id="CAF1403360.1"/>
    </source>
</evidence>
<dbReference type="Proteomes" id="UP000663874">
    <property type="component" value="Unassembled WGS sequence"/>
</dbReference>
<gene>
    <name evidence="3" type="ORF">FNK824_LOCUS32517</name>
    <name evidence="2" type="ORF">SEV965_LOCUS31552</name>
</gene>
<accession>A0A819WI25</accession>
<dbReference type="AlphaFoldDB" id="A0A819WI25"/>
<name>A0A819WI25_9BILA</name>
<comment type="caution">
    <text evidence="3">The sequence shown here is derived from an EMBL/GenBank/DDBJ whole genome shotgun (WGS) entry which is preliminary data.</text>
</comment>
<reference evidence="3" key="1">
    <citation type="submission" date="2021-02" db="EMBL/GenBank/DDBJ databases">
        <authorList>
            <person name="Nowell W R."/>
        </authorList>
    </citation>
    <scope>NUCLEOTIDE SEQUENCE</scope>
</reference>
<organism evidence="3 4">
    <name type="scientific">Rotaria sordida</name>
    <dbReference type="NCBI Taxonomy" id="392033"/>
    <lineage>
        <taxon>Eukaryota</taxon>
        <taxon>Metazoa</taxon>
        <taxon>Spiralia</taxon>
        <taxon>Gnathifera</taxon>
        <taxon>Rotifera</taxon>
        <taxon>Eurotatoria</taxon>
        <taxon>Bdelloidea</taxon>
        <taxon>Philodinida</taxon>
        <taxon>Philodinidae</taxon>
        <taxon>Rotaria</taxon>
    </lineage>
</organism>
<sequence length="227" mass="26499">MAVHEDVVAESQEFAAPGTCIKLDCNGRPCAKCLKCRDWHFTGDQDTWNWIQNCKNWSRANIDRWSRDRIYDLFSKRDGATCRLDDPLLLPPLPAFRDPLDDPLDLLDPLLRFRDPDDLLPPLPDLDPLLRFRLLPFRDPLLLPLPDFDPRFRDPDDRLLPPLPPLPFDPRFRDPDDLPLPFRDPLDLPPPLPFRDPLDLPPLDDDPLLRFRDPDDCPRHVCICELH</sequence>
<evidence type="ECO:0000256" key="1">
    <source>
        <dbReference type="SAM" id="MobiDB-lite"/>
    </source>
</evidence>
<evidence type="ECO:0000313" key="4">
    <source>
        <dbReference type="Proteomes" id="UP000663874"/>
    </source>
</evidence>
<dbReference type="Proteomes" id="UP000663889">
    <property type="component" value="Unassembled WGS sequence"/>
</dbReference>
<protein>
    <submittedName>
        <fullName evidence="3">Uncharacterized protein</fullName>
    </submittedName>
</protein>
<evidence type="ECO:0000313" key="3">
    <source>
        <dbReference type="EMBL" id="CAF4125975.1"/>
    </source>
</evidence>
<feature type="region of interest" description="Disordered" evidence="1">
    <location>
        <begin position="154"/>
        <end position="199"/>
    </location>
</feature>
<dbReference type="EMBL" id="CAJNOU010003673">
    <property type="protein sequence ID" value="CAF1403360.1"/>
    <property type="molecule type" value="Genomic_DNA"/>
</dbReference>
<dbReference type="EMBL" id="CAJOBE010011219">
    <property type="protein sequence ID" value="CAF4125975.1"/>
    <property type="molecule type" value="Genomic_DNA"/>
</dbReference>